<evidence type="ECO:0000313" key="1">
    <source>
        <dbReference type="EMBL" id="KIM73352.1"/>
    </source>
</evidence>
<dbReference type="EMBL" id="KN833085">
    <property type="protein sequence ID" value="KIM73352.1"/>
    <property type="molecule type" value="Genomic_DNA"/>
</dbReference>
<protein>
    <submittedName>
        <fullName evidence="1">Uncharacterized protein</fullName>
    </submittedName>
</protein>
<dbReference type="HOGENOM" id="CLU_1907476_0_0_1"/>
<organism evidence="1 2">
    <name type="scientific">Piloderma croceum (strain F 1598)</name>
    <dbReference type="NCBI Taxonomy" id="765440"/>
    <lineage>
        <taxon>Eukaryota</taxon>
        <taxon>Fungi</taxon>
        <taxon>Dikarya</taxon>
        <taxon>Basidiomycota</taxon>
        <taxon>Agaricomycotina</taxon>
        <taxon>Agaricomycetes</taxon>
        <taxon>Agaricomycetidae</taxon>
        <taxon>Atheliales</taxon>
        <taxon>Atheliaceae</taxon>
        <taxon>Piloderma</taxon>
    </lineage>
</organism>
<reference evidence="1 2" key="1">
    <citation type="submission" date="2014-04" db="EMBL/GenBank/DDBJ databases">
        <authorList>
            <consortium name="DOE Joint Genome Institute"/>
            <person name="Kuo A."/>
            <person name="Tarkka M."/>
            <person name="Buscot F."/>
            <person name="Kohler A."/>
            <person name="Nagy L.G."/>
            <person name="Floudas D."/>
            <person name="Copeland A."/>
            <person name="Barry K.W."/>
            <person name="Cichocki N."/>
            <person name="Veneault-Fourrey C."/>
            <person name="LaButti K."/>
            <person name="Lindquist E.A."/>
            <person name="Lipzen A."/>
            <person name="Lundell T."/>
            <person name="Morin E."/>
            <person name="Murat C."/>
            <person name="Sun H."/>
            <person name="Tunlid A."/>
            <person name="Henrissat B."/>
            <person name="Grigoriev I.V."/>
            <person name="Hibbett D.S."/>
            <person name="Martin F."/>
            <person name="Nordberg H.P."/>
            <person name="Cantor M.N."/>
            <person name="Hua S.X."/>
        </authorList>
    </citation>
    <scope>NUCLEOTIDE SEQUENCE [LARGE SCALE GENOMIC DNA]</scope>
    <source>
        <strain evidence="1 2">F 1598</strain>
    </source>
</reference>
<dbReference type="Proteomes" id="UP000054166">
    <property type="component" value="Unassembled WGS sequence"/>
</dbReference>
<reference evidence="2" key="2">
    <citation type="submission" date="2015-01" db="EMBL/GenBank/DDBJ databases">
        <title>Evolutionary Origins and Diversification of the Mycorrhizal Mutualists.</title>
        <authorList>
            <consortium name="DOE Joint Genome Institute"/>
            <consortium name="Mycorrhizal Genomics Consortium"/>
            <person name="Kohler A."/>
            <person name="Kuo A."/>
            <person name="Nagy L.G."/>
            <person name="Floudas D."/>
            <person name="Copeland A."/>
            <person name="Barry K.W."/>
            <person name="Cichocki N."/>
            <person name="Veneault-Fourrey C."/>
            <person name="LaButti K."/>
            <person name="Lindquist E.A."/>
            <person name="Lipzen A."/>
            <person name="Lundell T."/>
            <person name="Morin E."/>
            <person name="Murat C."/>
            <person name="Riley R."/>
            <person name="Ohm R."/>
            <person name="Sun H."/>
            <person name="Tunlid A."/>
            <person name="Henrissat B."/>
            <person name="Grigoriev I.V."/>
            <person name="Hibbett D.S."/>
            <person name="Martin F."/>
        </authorList>
    </citation>
    <scope>NUCLEOTIDE SEQUENCE [LARGE SCALE GENOMIC DNA]</scope>
    <source>
        <strain evidence="2">F 1598</strain>
    </source>
</reference>
<dbReference type="AlphaFoldDB" id="A0A0C3B7R6"/>
<proteinExistence type="predicted"/>
<accession>A0A0C3B7R6</accession>
<dbReference type="OrthoDB" id="2976172at2759"/>
<sequence>MSYTQTMPALYRPKPTKQRRVAYGFVIDWAAAAERGGVNFNPALCDTPQMMYVKRMMRECRLIWPNTKIRPVDFDNKILACIALAENTSQRAMHLPSQDAIDQMKHVLQTTEDPKWYKYYG</sequence>
<keyword evidence="2" id="KW-1185">Reference proteome</keyword>
<gene>
    <name evidence="1" type="ORF">PILCRDRAFT_829223</name>
</gene>
<name>A0A0C3B7R6_PILCF</name>
<dbReference type="InParanoid" id="A0A0C3B7R6"/>
<evidence type="ECO:0000313" key="2">
    <source>
        <dbReference type="Proteomes" id="UP000054166"/>
    </source>
</evidence>